<evidence type="ECO:0000313" key="11">
    <source>
        <dbReference type="Proteomes" id="UP000538931"/>
    </source>
</evidence>
<evidence type="ECO:0000256" key="3">
    <source>
        <dbReference type="ARBA" id="ARBA00022801"/>
    </source>
</evidence>
<dbReference type="Proteomes" id="UP000538931">
    <property type="component" value="Unassembled WGS sequence"/>
</dbReference>
<keyword evidence="8" id="KW-0732">Signal</keyword>
<feature type="region of interest" description="Disordered" evidence="7">
    <location>
        <begin position="226"/>
        <end position="249"/>
    </location>
</feature>
<dbReference type="GO" id="GO:0046872">
    <property type="term" value="F:metal ion binding"/>
    <property type="evidence" value="ECO:0007669"/>
    <property type="project" value="UniProtKB-KW"/>
</dbReference>
<keyword evidence="5 6" id="KW-0482">Metalloprotease</keyword>
<dbReference type="Pfam" id="PF01435">
    <property type="entry name" value="Peptidase_M48"/>
    <property type="match status" value="1"/>
</dbReference>
<evidence type="ECO:0000259" key="9">
    <source>
        <dbReference type="Pfam" id="PF01435"/>
    </source>
</evidence>
<evidence type="ECO:0000256" key="1">
    <source>
        <dbReference type="ARBA" id="ARBA00022670"/>
    </source>
</evidence>
<feature type="domain" description="Peptidase M48" evidence="9">
    <location>
        <begin position="75"/>
        <end position="245"/>
    </location>
</feature>
<keyword evidence="4 6" id="KW-0862">Zinc</keyword>
<name>A0A7W1WVC4_9GAMM</name>
<keyword evidence="11" id="KW-1185">Reference proteome</keyword>
<comment type="cofactor">
    <cofactor evidence="6">
        <name>Zn(2+)</name>
        <dbReference type="ChEBI" id="CHEBI:29105"/>
    </cofactor>
    <text evidence="6">Binds 1 zinc ion per subunit.</text>
</comment>
<keyword evidence="1 6" id="KW-0645">Protease</keyword>
<feature type="signal peptide" evidence="8">
    <location>
        <begin position="1"/>
        <end position="22"/>
    </location>
</feature>
<dbReference type="PROSITE" id="PS51257">
    <property type="entry name" value="PROKAR_LIPOPROTEIN"/>
    <property type="match status" value="1"/>
</dbReference>
<dbReference type="GO" id="GO:0051603">
    <property type="term" value="P:proteolysis involved in protein catabolic process"/>
    <property type="evidence" value="ECO:0007669"/>
    <property type="project" value="TreeGrafter"/>
</dbReference>
<dbReference type="PANTHER" id="PTHR22726">
    <property type="entry name" value="METALLOENDOPEPTIDASE OMA1"/>
    <property type="match status" value="1"/>
</dbReference>
<dbReference type="GO" id="GO:0016020">
    <property type="term" value="C:membrane"/>
    <property type="evidence" value="ECO:0007669"/>
    <property type="project" value="TreeGrafter"/>
</dbReference>
<evidence type="ECO:0000256" key="2">
    <source>
        <dbReference type="ARBA" id="ARBA00022723"/>
    </source>
</evidence>
<protein>
    <submittedName>
        <fullName evidence="10">M48 family metalloprotease</fullName>
    </submittedName>
</protein>
<proteinExistence type="inferred from homology"/>
<comment type="similarity">
    <text evidence="6">Belongs to the peptidase M48 family.</text>
</comment>
<comment type="caution">
    <text evidence="10">The sequence shown here is derived from an EMBL/GenBank/DDBJ whole genome shotgun (WGS) entry which is preliminary data.</text>
</comment>
<dbReference type="Gene3D" id="3.30.2010.10">
    <property type="entry name" value="Metalloproteases ('zincins'), catalytic domain"/>
    <property type="match status" value="1"/>
</dbReference>
<dbReference type="EMBL" id="JACEMT010000013">
    <property type="protein sequence ID" value="MBA4500828.1"/>
    <property type="molecule type" value="Genomic_DNA"/>
</dbReference>
<sequence>MKRTLISMTAAMLIGGSLTLTGCVEGNLNNASFAALQDAAQAATLSDEDAQAMAAQAAVEMDKKNKVMPASSKHAKRLDRIVESFRNEDGLALNFKVYNSREINAFAMADGTIRVYRGLLDNFTDDEVRFVIGHEIGHVKLGHSVKAMRTAYATSAVRKGVASQGGKAAELSNSQLGALGEAFINAQFSQSQEQDSDTYAVAFMKKHGFDPRAGLSVMKKFQQMDGGKGSMLSSHPASSDREDHIASLL</sequence>
<dbReference type="InterPro" id="IPR051156">
    <property type="entry name" value="Mito/Outer_Membr_Metalloprot"/>
</dbReference>
<organism evidence="10 11">
    <name type="scientific">Marinobacterium marinum</name>
    <dbReference type="NCBI Taxonomy" id="2756129"/>
    <lineage>
        <taxon>Bacteria</taxon>
        <taxon>Pseudomonadati</taxon>
        <taxon>Pseudomonadota</taxon>
        <taxon>Gammaproteobacteria</taxon>
        <taxon>Oceanospirillales</taxon>
        <taxon>Oceanospirillaceae</taxon>
        <taxon>Marinobacterium</taxon>
    </lineage>
</organism>
<gene>
    <name evidence="10" type="ORF">H1S06_00345</name>
</gene>
<dbReference type="RefSeq" id="WP_181736302.1">
    <property type="nucleotide sequence ID" value="NZ_JACEMT010000013.1"/>
</dbReference>
<dbReference type="AlphaFoldDB" id="A0A7W1WVC4"/>
<reference evidence="10 11" key="1">
    <citation type="submission" date="2020-07" db="EMBL/GenBank/DDBJ databases">
        <title>Bacterium isolated from marien macroalgae.</title>
        <authorList>
            <person name="Zhu K."/>
            <person name="Lu D."/>
            <person name="Du Z."/>
        </authorList>
    </citation>
    <scope>NUCLEOTIDE SEQUENCE [LARGE SCALE GENOMIC DNA]</scope>
    <source>
        <strain evidence="10 11">3-1745</strain>
    </source>
</reference>
<evidence type="ECO:0000256" key="7">
    <source>
        <dbReference type="SAM" id="MobiDB-lite"/>
    </source>
</evidence>
<evidence type="ECO:0000256" key="5">
    <source>
        <dbReference type="ARBA" id="ARBA00023049"/>
    </source>
</evidence>
<evidence type="ECO:0000256" key="6">
    <source>
        <dbReference type="RuleBase" id="RU003983"/>
    </source>
</evidence>
<feature type="chain" id="PRO_5031428207" evidence="8">
    <location>
        <begin position="23"/>
        <end position="249"/>
    </location>
</feature>
<evidence type="ECO:0000256" key="4">
    <source>
        <dbReference type="ARBA" id="ARBA00022833"/>
    </source>
</evidence>
<dbReference type="PANTHER" id="PTHR22726:SF8">
    <property type="entry name" value="METALLOPROTEASE YCAL"/>
    <property type="match status" value="1"/>
</dbReference>
<keyword evidence="2" id="KW-0479">Metal-binding</keyword>
<accession>A0A7W1WVC4</accession>
<dbReference type="GO" id="GO:0004222">
    <property type="term" value="F:metalloendopeptidase activity"/>
    <property type="evidence" value="ECO:0007669"/>
    <property type="project" value="InterPro"/>
</dbReference>
<dbReference type="InterPro" id="IPR001915">
    <property type="entry name" value="Peptidase_M48"/>
</dbReference>
<evidence type="ECO:0000256" key="8">
    <source>
        <dbReference type="SAM" id="SignalP"/>
    </source>
</evidence>
<evidence type="ECO:0000313" key="10">
    <source>
        <dbReference type="EMBL" id="MBA4500828.1"/>
    </source>
</evidence>
<feature type="compositionally biased region" description="Basic and acidic residues" evidence="7">
    <location>
        <begin position="238"/>
        <end position="249"/>
    </location>
</feature>
<keyword evidence="3 6" id="KW-0378">Hydrolase</keyword>